<dbReference type="Proteomes" id="UP001174936">
    <property type="component" value="Unassembled WGS sequence"/>
</dbReference>
<dbReference type="EMBL" id="JAULSV010000007">
    <property type="protein sequence ID" value="KAK0639894.1"/>
    <property type="molecule type" value="Genomic_DNA"/>
</dbReference>
<dbReference type="PANTHER" id="PTHR43591:SF24">
    <property type="entry name" value="2-METHOXY-6-POLYPRENYL-1,4-BENZOQUINOL METHYLASE, MITOCHONDRIAL"/>
    <property type="match status" value="1"/>
</dbReference>
<evidence type="ECO:0000256" key="1">
    <source>
        <dbReference type="ARBA" id="ARBA00038158"/>
    </source>
</evidence>
<sequence length="335" mass="37278">MKVELMDVVTPLLVIGISKSDKFWEILTSDMATPQDNLDVTASILEYREKNGRSVHKYNDGYHFINEDGETRRLDLQHHLWYLTLDGKLSLVPSLITGTAPKRVLDLGTGAGIWATDFAEEFPESEITAVDMKSINPRFHPPNITFTTANYEEDWSFPHKFDYIHSRMANSSVANWPAYIRKAFDALAPSGCLELQEFHLATSSSPTFTPSTSALANTSSLISASAAKSSQALIDISTLPALLASVGFEDVTVALEARWPSNGTWPDTNKEKELGRWNNINFVSGIGGFMAWFLPGLGWKGEDIENLVEEVKREMKDEGMQAYWPVIVVCGRKPA</sequence>
<evidence type="ECO:0000313" key="2">
    <source>
        <dbReference type="EMBL" id="KAK0639894.1"/>
    </source>
</evidence>
<dbReference type="Pfam" id="PF13489">
    <property type="entry name" value="Methyltransf_23"/>
    <property type="match status" value="1"/>
</dbReference>
<organism evidence="2 3">
    <name type="scientific">Cercophora newfieldiana</name>
    <dbReference type="NCBI Taxonomy" id="92897"/>
    <lineage>
        <taxon>Eukaryota</taxon>
        <taxon>Fungi</taxon>
        <taxon>Dikarya</taxon>
        <taxon>Ascomycota</taxon>
        <taxon>Pezizomycotina</taxon>
        <taxon>Sordariomycetes</taxon>
        <taxon>Sordariomycetidae</taxon>
        <taxon>Sordariales</taxon>
        <taxon>Lasiosphaeriaceae</taxon>
        <taxon>Cercophora</taxon>
    </lineage>
</organism>
<name>A0AA39XTL9_9PEZI</name>
<reference evidence="2" key="1">
    <citation type="submission" date="2023-06" db="EMBL/GenBank/DDBJ databases">
        <title>Genome-scale phylogeny and comparative genomics of the fungal order Sordariales.</title>
        <authorList>
            <consortium name="Lawrence Berkeley National Laboratory"/>
            <person name="Hensen N."/>
            <person name="Bonometti L."/>
            <person name="Westerberg I."/>
            <person name="Brannstrom I.O."/>
            <person name="Guillou S."/>
            <person name="Cros-Aarteil S."/>
            <person name="Calhoun S."/>
            <person name="Haridas S."/>
            <person name="Kuo A."/>
            <person name="Mondo S."/>
            <person name="Pangilinan J."/>
            <person name="Riley R."/>
            <person name="Labutti K."/>
            <person name="Andreopoulos B."/>
            <person name="Lipzen A."/>
            <person name="Chen C."/>
            <person name="Yanf M."/>
            <person name="Daum C."/>
            <person name="Ng V."/>
            <person name="Clum A."/>
            <person name="Steindorff A."/>
            <person name="Ohm R."/>
            <person name="Martin F."/>
            <person name="Silar P."/>
            <person name="Natvig D."/>
            <person name="Lalanne C."/>
            <person name="Gautier V."/>
            <person name="Ament-Velasquez S.L."/>
            <person name="Kruys A."/>
            <person name="Hutchinson M.I."/>
            <person name="Powell A.J."/>
            <person name="Barry K."/>
            <person name="Miller A.N."/>
            <person name="Grigoriev I.V."/>
            <person name="Debuchy R."/>
            <person name="Gladieux P."/>
            <person name="Thoren M.H."/>
            <person name="Johannesson H."/>
        </authorList>
    </citation>
    <scope>NUCLEOTIDE SEQUENCE</scope>
    <source>
        <strain evidence="2">SMH2532-1</strain>
    </source>
</reference>
<accession>A0AA39XTL9</accession>
<evidence type="ECO:0000313" key="3">
    <source>
        <dbReference type="Proteomes" id="UP001174936"/>
    </source>
</evidence>
<keyword evidence="2" id="KW-0489">Methyltransferase</keyword>
<dbReference type="AlphaFoldDB" id="A0AA39XTL9"/>
<dbReference type="CDD" id="cd02440">
    <property type="entry name" value="AdoMet_MTases"/>
    <property type="match status" value="1"/>
</dbReference>
<dbReference type="InterPro" id="IPR029063">
    <property type="entry name" value="SAM-dependent_MTases_sf"/>
</dbReference>
<keyword evidence="2" id="KW-0808">Transferase</keyword>
<dbReference type="GO" id="GO:0032259">
    <property type="term" value="P:methylation"/>
    <property type="evidence" value="ECO:0007669"/>
    <property type="project" value="UniProtKB-KW"/>
</dbReference>
<comment type="caution">
    <text evidence="2">The sequence shown here is derived from an EMBL/GenBank/DDBJ whole genome shotgun (WGS) entry which is preliminary data.</text>
</comment>
<dbReference type="SUPFAM" id="SSF53335">
    <property type="entry name" value="S-adenosyl-L-methionine-dependent methyltransferases"/>
    <property type="match status" value="1"/>
</dbReference>
<dbReference type="PANTHER" id="PTHR43591">
    <property type="entry name" value="METHYLTRANSFERASE"/>
    <property type="match status" value="1"/>
</dbReference>
<dbReference type="Gene3D" id="3.40.50.150">
    <property type="entry name" value="Vaccinia Virus protein VP39"/>
    <property type="match status" value="1"/>
</dbReference>
<dbReference type="GO" id="GO:0008168">
    <property type="term" value="F:methyltransferase activity"/>
    <property type="evidence" value="ECO:0007669"/>
    <property type="project" value="UniProtKB-KW"/>
</dbReference>
<protein>
    <submittedName>
        <fullName evidence="2">S-adenosyl-L-methionine-dependent methyltransferase</fullName>
    </submittedName>
</protein>
<proteinExistence type="inferred from homology"/>
<keyword evidence="3" id="KW-1185">Reference proteome</keyword>
<gene>
    <name evidence="2" type="ORF">B0T16DRAFT_249307</name>
</gene>
<comment type="similarity">
    <text evidence="1">Belongs to the methyltransferase superfamily. LaeA methyltransferase family.</text>
</comment>